<name>A0A7I8IGD2_SPIIN</name>
<dbReference type="GO" id="GO:0000149">
    <property type="term" value="F:SNARE binding"/>
    <property type="evidence" value="ECO:0007669"/>
    <property type="project" value="TreeGrafter"/>
</dbReference>
<dbReference type="EMBL" id="LR743589">
    <property type="protein sequence ID" value="CAA2616679.1"/>
    <property type="molecule type" value="Genomic_DNA"/>
</dbReference>
<keyword evidence="3" id="KW-0256">Endoplasmic reticulum</keyword>
<dbReference type="GO" id="GO:0006890">
    <property type="term" value="P:retrograde vesicle-mediated transport, Golgi to endoplasmic reticulum"/>
    <property type="evidence" value="ECO:0007669"/>
    <property type="project" value="InterPro"/>
</dbReference>
<evidence type="ECO:0000313" key="7">
    <source>
        <dbReference type="Proteomes" id="UP001189122"/>
    </source>
</evidence>
<dbReference type="Proteomes" id="UP001189122">
    <property type="component" value="Unassembled WGS sequence"/>
</dbReference>
<dbReference type="Pfam" id="PF08314">
    <property type="entry name" value="Sec39"/>
    <property type="match status" value="1"/>
</dbReference>
<evidence type="ECO:0000256" key="1">
    <source>
        <dbReference type="ARBA" id="ARBA00004240"/>
    </source>
</evidence>
<evidence type="ECO:0000256" key="2">
    <source>
        <dbReference type="ARBA" id="ARBA00022448"/>
    </source>
</evidence>
<accession>A0A7I8IGD2</accession>
<keyword evidence="2" id="KW-0813">Transport</keyword>
<feature type="domain" description="Sec39" evidence="5">
    <location>
        <begin position="601"/>
        <end position="859"/>
    </location>
</feature>
<evidence type="ECO:0000256" key="3">
    <source>
        <dbReference type="ARBA" id="ARBA00022824"/>
    </source>
</evidence>
<keyword evidence="4" id="KW-0653">Protein transport</keyword>
<organism evidence="6">
    <name type="scientific">Spirodela intermedia</name>
    <name type="common">Intermediate duckweed</name>
    <dbReference type="NCBI Taxonomy" id="51605"/>
    <lineage>
        <taxon>Eukaryota</taxon>
        <taxon>Viridiplantae</taxon>
        <taxon>Streptophyta</taxon>
        <taxon>Embryophyta</taxon>
        <taxon>Tracheophyta</taxon>
        <taxon>Spermatophyta</taxon>
        <taxon>Magnoliopsida</taxon>
        <taxon>Liliopsida</taxon>
        <taxon>Araceae</taxon>
        <taxon>Lemnoideae</taxon>
        <taxon>Spirodela</taxon>
    </lineage>
</organism>
<dbReference type="GO" id="GO:0015031">
    <property type="term" value="P:protein transport"/>
    <property type="evidence" value="ECO:0007669"/>
    <property type="project" value="UniProtKB-KW"/>
</dbReference>
<protein>
    <recommendedName>
        <fullName evidence="5">Sec39 domain-containing protein</fullName>
    </recommendedName>
</protein>
<dbReference type="PANTHER" id="PTHR15922">
    <property type="entry name" value="NEUROBLASTOMA-AMPLIFIED SEQUENCE"/>
    <property type="match status" value="1"/>
</dbReference>
<evidence type="ECO:0000256" key="4">
    <source>
        <dbReference type="ARBA" id="ARBA00022927"/>
    </source>
</evidence>
<keyword evidence="7" id="KW-1185">Reference proteome</keyword>
<dbReference type="GO" id="GO:0070939">
    <property type="term" value="C:Dsl1/NZR complex"/>
    <property type="evidence" value="ECO:0007669"/>
    <property type="project" value="TreeGrafter"/>
</dbReference>
<dbReference type="EMBL" id="CACRZD030000002">
    <property type="protein sequence ID" value="CAA6656354.1"/>
    <property type="molecule type" value="Genomic_DNA"/>
</dbReference>
<comment type="subcellular location">
    <subcellularLocation>
        <location evidence="1">Endoplasmic reticulum</location>
    </subcellularLocation>
</comment>
<evidence type="ECO:0000259" key="5">
    <source>
        <dbReference type="Pfam" id="PF08314"/>
    </source>
</evidence>
<reference evidence="6 7" key="1">
    <citation type="submission" date="2019-12" db="EMBL/GenBank/DDBJ databases">
        <authorList>
            <person name="Scholz U."/>
            <person name="Mascher M."/>
            <person name="Fiebig A."/>
        </authorList>
    </citation>
    <scope>NUCLEOTIDE SEQUENCE</scope>
</reference>
<gene>
    <name evidence="6" type="ORF">SI7747_02002894</name>
</gene>
<proteinExistence type="predicted"/>
<sequence>MAGGRGKVGEVLYETQYHAAWSSSSSHQALLEQANKASEGGLFSRLSLRGLRQLKEKWSGNKLPRSLNRKMSLFISANGEHVGVAANNRITVLQKDDNYMNPCGIFISNHKQSIFAHGAWSEPQGILGVVDQMDRVFFIKSNGEEITSTTASQLKLSAPIVDLIVLDDLNAKKSCLCGFCIVTADGLLHHIEVTQDPSSGIFSIPVLNSQLISRRQLTPSVVCLDYHPGLSLIVLLAVVGISTSYPRESGHYSLSLWRITNNNELESVFCSSQVEGLFSMPKDYGGSLTIPKVIISPKGSYVSTLDLTGCVNIFSLKCQPYCLSFISFDKRNSSQAVGVESEARELLSDVADVSWWSDHIVIIAKKSGVVTMFDVCGGMKALENDLLLHAPVLGRVMCYEGYTFVLEDGLSKGRNPVLSQRKESVETWNVVEGTSDNHGHLSADKCCWSLMSFVERSISEIYNILINSQQYQDALDFANCHGLEKDEVFKSQWLHSDQGIYEINTCLPNIKDQMFVLSECVNKGPTEDAVRALLSYGLFITDQYRFLNLEDDQNSPVWNFRKMRLKLLQCRDRLETFLGINMGSAGVQKFRSAPLHASGISLAESGKIGALNLLFKRHPYSLAVNVLEILSAIPETIHVGSYGQLLPGKSPPTTVAIRDEDWIECERMASFLLTYQVILKHCMGFVWPQMTELSEWYKNRARNIDSFSGQLDNSLSLVDLGFRKGIVDLQRFHEDMSYLHQLVYSTDEETTTSMSLFEVMLMGTKAETVVKRLREIALPFMRNRTNSGSHLPQIVDTQDGASFLVRWLKKKASENNMDICLVVIEEGCKDLQTGGFFRDEIEAMEVTIDCIYLCTLTDQWNTLASMLSKLQYKNQKEKFPLSDKDFAPKHITRDSEGHVEEPSVDIIEKLRKRAKITEGHVEVGRLLAYYQVPKPMSFFLGAHSDEKNIKQLLRLIISDNDWANMWRDMQCFQEKAFHYLDLEYMLMEFCRGLLKLRRQKTLSFRLPENIFFSIWKARECLSLFPNSDSVKAEADVIDALTIKLPSLGVKLLPMQFKQVRNPMEIINMVIRSQTGAYLNVDELIEIAQLLGLSSQDDISSIQEAVAREAVVTGDLQIAFDLCLILSKKGHGPIWDLCAAVARGPALDNMDINARRQLNRSVNCCTHGKKIDMQIHCEKLMALTGTSPPNISIQGSPFVSASGITDVGGRIATAELVDGAAFHGGDEYHQHSENIKNILSTLTKEMQTESGSTVPRILRENGKFLSFAAVNLPWLFELSKQVEYSKNSTIGDNSLSESWCMSVGMQAVLCILSWLAMNEITPKDDLIASLAKSVMETSTSEEGDIIGCSFLLNLMDAFRGAEIIEEQIATRKGYRELSSIMNLGRAYSSLQIAAVGCSDPEQRKILLAHKFQEKHASFSSGEMDNVDKAQSTFWKAWKLKLEEQKELADRGRQIEQLIPGVQTGYFSFIDSVKLEKRHILKSTIELADAYGVQRTKVLLRYLGCALVSEHLTNDEILAEVLDYKEDVVASAKGVISVISSIVYPQVDGRNKHRLSYVYGVLRDCCRHLKQTEEQAPMMREYSEHPHTLDISQFLKLLEQECKRVSFIKELNFKNIAGLVDLDFEHFNAEVCSHISDSSVTALAEMVRSLVDVYIDSQDRGLMSWQSVYKCHVLNQQEALQARSQHCSDVTGSQEFFNDVEASYDSCRIYIRELPREDILYIIGMYCMLFLSHDHFDSLSDESASKHFLVSLLNFWIKSAKDIKELITSGVPDQERLSTCLQALKRLVAADEVQQIKPGGPFHSETSHLYRAMAFAGCHFEAIGETFLGQESSSSDPVEEISQLYISTIDSILSQLGSNSDDVRSALEIGGFQWGQAAGVGKLVDFSDDLQMPSQIRVFSLQMMEAGWDGSLYAEPDETHDQGDGRSRFTSSLVALKSTQLFSSVSPVTEITPEDIKTLDSAVSCFSRLLEMVTSETHLNKLQAILEEWEGFFFDGRSAQRSNCVGDDWDEGWEDLPEELTLEETESAASSSSLNPLHSCWMLIMRRLVGLSRLRGVIELIDRSLAKPHGVLLSEDEAQSLLQLIVERDCFMGLKMALLLPYRALWFQSLSMIEDKLKQEDPSKKGSDDEELLSLVLSSGILPSIAADRSYERAFAYFCCSAGLLSRTCQEAMLRERKERRARARENTFSLFGRFLFPFFISELAKAGQLLLAGFMVSQWMHTHPSFSLVGTVEVSLRKYLEAQSQSLSQLSDSDLRDLGSCKSLTFTVSSLGAKLGHSIRSTLSALSSDIQRN</sequence>
<dbReference type="InterPro" id="IPR013244">
    <property type="entry name" value="Sec39_domain"/>
</dbReference>
<evidence type="ECO:0000313" key="6">
    <source>
        <dbReference type="EMBL" id="CAA2616679.1"/>
    </source>
</evidence>
<dbReference type="PANTHER" id="PTHR15922:SF2">
    <property type="entry name" value="NBAS SUBUNIT OF NRZ TETHERING COMPLEX"/>
    <property type="match status" value="1"/>
</dbReference>